<reference evidence="11 12" key="1">
    <citation type="submission" date="2024-03" db="EMBL/GenBank/DDBJ databases">
        <title>Human intestinal bacterial collection.</title>
        <authorList>
            <person name="Pauvert C."/>
            <person name="Hitch T.C.A."/>
            <person name="Clavel T."/>
        </authorList>
    </citation>
    <scope>NUCLEOTIDE SEQUENCE [LARGE SCALE GENOMIC DNA]</scope>
    <source>
        <strain evidence="11 12">CLA-SR-H024</strain>
    </source>
</reference>
<feature type="coiled-coil region" evidence="9">
    <location>
        <begin position="15"/>
        <end position="42"/>
    </location>
</feature>
<evidence type="ECO:0000256" key="8">
    <source>
        <dbReference type="ARBA" id="ARBA00023012"/>
    </source>
</evidence>
<evidence type="ECO:0000256" key="7">
    <source>
        <dbReference type="ARBA" id="ARBA00022840"/>
    </source>
</evidence>
<comment type="catalytic activity">
    <reaction evidence="1">
        <text>ATP + protein L-histidine = ADP + protein N-phospho-L-histidine.</text>
        <dbReference type="EC" id="2.7.13.3"/>
    </reaction>
</comment>
<dbReference type="PRINTS" id="PR00344">
    <property type="entry name" value="BCTRLSENSOR"/>
</dbReference>
<evidence type="ECO:0000256" key="9">
    <source>
        <dbReference type="SAM" id="Coils"/>
    </source>
</evidence>
<evidence type="ECO:0000313" key="11">
    <source>
        <dbReference type="EMBL" id="MEQ2465497.1"/>
    </source>
</evidence>
<dbReference type="InterPro" id="IPR005467">
    <property type="entry name" value="His_kinase_dom"/>
</dbReference>
<dbReference type="Proteomes" id="UP001465426">
    <property type="component" value="Unassembled WGS sequence"/>
</dbReference>
<sequence>MTNHTVNYKSTIEGAEDFENKLEMVETKLQEQKANMEHLIECLQSLTLSTTYSENIAKMVCSITHEVRNPLTSISGFLQLIKQTNNLHSIHQYTDLALSELTRANDLITDFLNLSKSESKESHPLSINKLIKEMSSVFKSEANLKGIILHIDLISDEPLCIIHEQHLTQVIVNVVKNAFEATEANHSSNQKEVVIQTKVSRDHLLVIVKDNGCGMTEEQLNHLYTPLKTTKKNGTGMGLYVCKKLIEKYNGTMKVQSAIEKGTTITIQLPFYFLKEQ</sequence>
<dbReference type="PROSITE" id="PS50109">
    <property type="entry name" value="HIS_KIN"/>
    <property type="match status" value="1"/>
</dbReference>
<dbReference type="EC" id="2.7.13.3" evidence="2"/>
<dbReference type="Gene3D" id="3.30.565.10">
    <property type="entry name" value="Histidine kinase-like ATPase, C-terminal domain"/>
    <property type="match status" value="1"/>
</dbReference>
<dbReference type="RefSeq" id="WP_031540132.1">
    <property type="nucleotide sequence ID" value="NZ_JBBMFN010000012.1"/>
</dbReference>
<keyword evidence="8" id="KW-0902">Two-component regulatory system</keyword>
<gene>
    <name evidence="11" type="ORF">WMO63_07430</name>
</gene>
<dbReference type="CDD" id="cd00082">
    <property type="entry name" value="HisKA"/>
    <property type="match status" value="1"/>
</dbReference>
<dbReference type="SUPFAM" id="SSF55874">
    <property type="entry name" value="ATPase domain of HSP90 chaperone/DNA topoisomerase II/histidine kinase"/>
    <property type="match status" value="1"/>
</dbReference>
<accession>A0ABV1EZI3</accession>
<name>A0ABV1EZI3_9BACI</name>
<protein>
    <recommendedName>
        <fullName evidence="2">histidine kinase</fullName>
        <ecNumber evidence="2">2.7.13.3</ecNumber>
    </recommendedName>
</protein>
<dbReference type="InterPro" id="IPR004358">
    <property type="entry name" value="Sig_transdc_His_kin-like_C"/>
</dbReference>
<dbReference type="InterPro" id="IPR003661">
    <property type="entry name" value="HisK_dim/P_dom"/>
</dbReference>
<evidence type="ECO:0000313" key="12">
    <source>
        <dbReference type="Proteomes" id="UP001465426"/>
    </source>
</evidence>
<keyword evidence="5" id="KW-0547">Nucleotide-binding</keyword>
<evidence type="ECO:0000256" key="1">
    <source>
        <dbReference type="ARBA" id="ARBA00000085"/>
    </source>
</evidence>
<keyword evidence="4" id="KW-0808">Transferase</keyword>
<dbReference type="InterPro" id="IPR036890">
    <property type="entry name" value="HATPase_C_sf"/>
</dbReference>
<keyword evidence="9" id="KW-0175">Coiled coil</keyword>
<evidence type="ECO:0000256" key="2">
    <source>
        <dbReference type="ARBA" id="ARBA00012438"/>
    </source>
</evidence>
<dbReference type="SUPFAM" id="SSF47384">
    <property type="entry name" value="Homodimeric domain of signal transducing histidine kinase"/>
    <property type="match status" value="1"/>
</dbReference>
<keyword evidence="7" id="KW-0067">ATP-binding</keyword>
<organism evidence="11 12">
    <name type="scientific">Niallia hominis</name>
    <dbReference type="NCBI Taxonomy" id="3133173"/>
    <lineage>
        <taxon>Bacteria</taxon>
        <taxon>Bacillati</taxon>
        <taxon>Bacillota</taxon>
        <taxon>Bacilli</taxon>
        <taxon>Bacillales</taxon>
        <taxon>Bacillaceae</taxon>
        <taxon>Niallia</taxon>
    </lineage>
</organism>
<evidence type="ECO:0000256" key="3">
    <source>
        <dbReference type="ARBA" id="ARBA00022553"/>
    </source>
</evidence>
<evidence type="ECO:0000256" key="5">
    <source>
        <dbReference type="ARBA" id="ARBA00022741"/>
    </source>
</evidence>
<dbReference type="EMBL" id="JBBMFN010000012">
    <property type="protein sequence ID" value="MEQ2465497.1"/>
    <property type="molecule type" value="Genomic_DNA"/>
</dbReference>
<dbReference type="Pfam" id="PF00512">
    <property type="entry name" value="HisKA"/>
    <property type="match status" value="1"/>
</dbReference>
<dbReference type="InterPro" id="IPR003594">
    <property type="entry name" value="HATPase_dom"/>
</dbReference>
<dbReference type="Gene3D" id="1.10.287.130">
    <property type="match status" value="1"/>
</dbReference>
<evidence type="ECO:0000256" key="4">
    <source>
        <dbReference type="ARBA" id="ARBA00022679"/>
    </source>
</evidence>
<dbReference type="Pfam" id="PF02518">
    <property type="entry name" value="HATPase_c"/>
    <property type="match status" value="1"/>
</dbReference>
<dbReference type="PANTHER" id="PTHR43065">
    <property type="entry name" value="SENSOR HISTIDINE KINASE"/>
    <property type="match status" value="1"/>
</dbReference>
<dbReference type="InterPro" id="IPR036097">
    <property type="entry name" value="HisK_dim/P_sf"/>
</dbReference>
<feature type="domain" description="Histidine kinase" evidence="10">
    <location>
        <begin position="62"/>
        <end position="273"/>
    </location>
</feature>
<comment type="caution">
    <text evidence="11">The sequence shown here is derived from an EMBL/GenBank/DDBJ whole genome shotgun (WGS) entry which is preliminary data.</text>
</comment>
<evidence type="ECO:0000256" key="6">
    <source>
        <dbReference type="ARBA" id="ARBA00022777"/>
    </source>
</evidence>
<keyword evidence="12" id="KW-1185">Reference proteome</keyword>
<keyword evidence="3" id="KW-0597">Phosphoprotein</keyword>
<dbReference type="PANTHER" id="PTHR43065:SF10">
    <property type="entry name" value="PEROXIDE STRESS-ACTIVATED HISTIDINE KINASE MAK3"/>
    <property type="match status" value="1"/>
</dbReference>
<evidence type="ECO:0000259" key="10">
    <source>
        <dbReference type="PROSITE" id="PS50109"/>
    </source>
</evidence>
<dbReference type="GO" id="GO:0016301">
    <property type="term" value="F:kinase activity"/>
    <property type="evidence" value="ECO:0007669"/>
    <property type="project" value="UniProtKB-KW"/>
</dbReference>
<dbReference type="SMART" id="SM00388">
    <property type="entry name" value="HisKA"/>
    <property type="match status" value="1"/>
</dbReference>
<proteinExistence type="predicted"/>
<dbReference type="SMART" id="SM00387">
    <property type="entry name" value="HATPase_c"/>
    <property type="match status" value="1"/>
</dbReference>
<keyword evidence="6 11" id="KW-0418">Kinase</keyword>